<evidence type="ECO:0000313" key="3">
    <source>
        <dbReference type="EMBL" id="WWR46780.1"/>
    </source>
</evidence>
<dbReference type="Pfam" id="PF00005">
    <property type="entry name" value="ABC_tran"/>
    <property type="match status" value="1"/>
</dbReference>
<dbReference type="InterPro" id="IPR027417">
    <property type="entry name" value="P-loop_NTPase"/>
</dbReference>
<keyword evidence="4" id="KW-1185">Reference proteome</keyword>
<evidence type="ECO:0000313" key="4">
    <source>
        <dbReference type="Proteomes" id="UP001364156"/>
    </source>
</evidence>
<sequence>MSEPLVELDGVEKHFGDFVAVRDANLTIGQGEFIAIMGPSGCGKTTTLRMLAGLDAPTNGEILHRGQADE</sequence>
<dbReference type="GO" id="GO:0005524">
    <property type="term" value="F:ATP binding"/>
    <property type="evidence" value="ECO:0007669"/>
    <property type="project" value="UniProtKB-KW"/>
</dbReference>
<proteinExistence type="predicted"/>
<accession>A0ABZ2HGD3</accession>
<evidence type="ECO:0000259" key="2">
    <source>
        <dbReference type="Pfam" id="PF00005"/>
    </source>
</evidence>
<organism evidence="3 4">
    <name type="scientific">Roseovarius phycicola</name>
    <dbReference type="NCBI Taxonomy" id="3080976"/>
    <lineage>
        <taxon>Bacteria</taxon>
        <taxon>Pseudomonadati</taxon>
        <taxon>Pseudomonadota</taxon>
        <taxon>Alphaproteobacteria</taxon>
        <taxon>Rhodobacterales</taxon>
        <taxon>Roseobacteraceae</taxon>
        <taxon>Roseovarius</taxon>
    </lineage>
</organism>
<feature type="domain" description="ABC transporter" evidence="2">
    <location>
        <begin position="22"/>
        <end position="67"/>
    </location>
</feature>
<dbReference type="PANTHER" id="PTHR42781">
    <property type="entry name" value="SPERMIDINE/PUTRESCINE IMPORT ATP-BINDING PROTEIN POTA"/>
    <property type="match status" value="1"/>
</dbReference>
<keyword evidence="3" id="KW-0547">Nucleotide-binding</keyword>
<name>A0ABZ2HGD3_9RHOB</name>
<protein>
    <submittedName>
        <fullName evidence="3">ATP-binding cassette domain-containing protein</fullName>
    </submittedName>
</protein>
<dbReference type="EMBL" id="CP146069">
    <property type="protein sequence ID" value="WWR46780.1"/>
    <property type="molecule type" value="Genomic_DNA"/>
</dbReference>
<dbReference type="Gene3D" id="3.40.50.300">
    <property type="entry name" value="P-loop containing nucleotide triphosphate hydrolases"/>
    <property type="match status" value="1"/>
</dbReference>
<keyword evidence="1" id="KW-0813">Transport</keyword>
<dbReference type="SUPFAM" id="SSF52540">
    <property type="entry name" value="P-loop containing nucleoside triphosphate hydrolases"/>
    <property type="match status" value="1"/>
</dbReference>
<dbReference type="RefSeq" id="WP_338549625.1">
    <property type="nucleotide sequence ID" value="NZ_CP146069.1"/>
</dbReference>
<keyword evidence="3" id="KW-0067">ATP-binding</keyword>
<reference evidence="3 4" key="1">
    <citation type="submission" date="2023-10" db="EMBL/GenBank/DDBJ databases">
        <title>Roseovarius strain S88 nov., isolated from a marine algae.</title>
        <authorList>
            <person name="Lee M.W."/>
            <person name="Lee J.K."/>
            <person name="Kim J.M."/>
            <person name="Choi D.G."/>
            <person name="Baek J.H."/>
            <person name="Bayburt H."/>
            <person name="Jung J.J."/>
            <person name="Han D.M."/>
            <person name="Jeon C.O."/>
        </authorList>
    </citation>
    <scope>NUCLEOTIDE SEQUENCE [LARGE SCALE GENOMIC DNA]</scope>
    <source>
        <strain evidence="3 4">S88</strain>
    </source>
</reference>
<evidence type="ECO:0000256" key="1">
    <source>
        <dbReference type="ARBA" id="ARBA00022448"/>
    </source>
</evidence>
<dbReference type="InterPro" id="IPR050093">
    <property type="entry name" value="ABC_SmlMolc_Importer"/>
</dbReference>
<gene>
    <name evidence="3" type="ORF">RZ517_00950</name>
</gene>
<dbReference type="Proteomes" id="UP001364156">
    <property type="component" value="Chromosome"/>
</dbReference>
<dbReference type="PANTHER" id="PTHR42781:SF4">
    <property type="entry name" value="SPERMIDINE_PUTRESCINE IMPORT ATP-BINDING PROTEIN POTA"/>
    <property type="match status" value="1"/>
</dbReference>
<dbReference type="InterPro" id="IPR003439">
    <property type="entry name" value="ABC_transporter-like_ATP-bd"/>
</dbReference>